<dbReference type="Pfam" id="PF13671">
    <property type="entry name" value="AAA_33"/>
    <property type="match status" value="1"/>
</dbReference>
<dbReference type="InterPro" id="IPR006001">
    <property type="entry name" value="Therm_gnt_kin"/>
</dbReference>
<dbReference type="NCBIfam" id="TIGR01313">
    <property type="entry name" value="therm_gnt_kin"/>
    <property type="match status" value="1"/>
</dbReference>
<comment type="catalytic activity">
    <reaction evidence="8 9">
        <text>D-gluconate + ATP = 6-phospho-D-gluconate + ADP + H(+)</text>
        <dbReference type="Rhea" id="RHEA:19433"/>
        <dbReference type="ChEBI" id="CHEBI:15378"/>
        <dbReference type="ChEBI" id="CHEBI:18391"/>
        <dbReference type="ChEBI" id="CHEBI:30616"/>
        <dbReference type="ChEBI" id="CHEBI:58759"/>
        <dbReference type="ChEBI" id="CHEBI:456216"/>
        <dbReference type="EC" id="2.7.1.12"/>
    </reaction>
</comment>
<evidence type="ECO:0000256" key="2">
    <source>
        <dbReference type="ARBA" id="ARBA00008420"/>
    </source>
</evidence>
<evidence type="ECO:0000313" key="10">
    <source>
        <dbReference type="EMBL" id="SER70946.1"/>
    </source>
</evidence>
<dbReference type="RefSeq" id="WP_235859768.1">
    <property type="nucleotide sequence ID" value="NZ_CBDDGO010000004.1"/>
</dbReference>
<keyword evidence="6 9" id="KW-0418">Kinase</keyword>
<dbReference type="GO" id="GO:0005737">
    <property type="term" value="C:cytoplasm"/>
    <property type="evidence" value="ECO:0007669"/>
    <property type="project" value="TreeGrafter"/>
</dbReference>
<dbReference type="STRING" id="641238.SAMN04490244_102233"/>
<dbReference type="GO" id="GO:0005975">
    <property type="term" value="P:carbohydrate metabolic process"/>
    <property type="evidence" value="ECO:0007669"/>
    <property type="project" value="InterPro"/>
</dbReference>
<dbReference type="SUPFAM" id="SSF52540">
    <property type="entry name" value="P-loop containing nucleoside triphosphate hydrolases"/>
    <property type="match status" value="1"/>
</dbReference>
<keyword evidence="11" id="KW-1185">Reference proteome</keyword>
<proteinExistence type="inferred from homology"/>
<dbReference type="AlphaFoldDB" id="A0A1H9RDX1"/>
<dbReference type="GO" id="GO:0046316">
    <property type="term" value="F:gluconokinase activity"/>
    <property type="evidence" value="ECO:0007669"/>
    <property type="project" value="UniProtKB-EC"/>
</dbReference>
<dbReference type="InterPro" id="IPR027417">
    <property type="entry name" value="P-loop_NTPase"/>
</dbReference>
<evidence type="ECO:0000256" key="1">
    <source>
        <dbReference type="ARBA" id="ARBA00004761"/>
    </source>
</evidence>
<protein>
    <recommendedName>
        <fullName evidence="3 9">Gluconokinase</fullName>
        <ecNumber evidence="3 9">2.7.1.12</ecNumber>
    </recommendedName>
</protein>
<dbReference type="PANTHER" id="PTHR43442:SF3">
    <property type="entry name" value="GLUCONOKINASE-RELATED"/>
    <property type="match status" value="1"/>
</dbReference>
<keyword evidence="5 9" id="KW-0547">Nucleotide-binding</keyword>
<dbReference type="Proteomes" id="UP000198885">
    <property type="component" value="Unassembled WGS sequence"/>
</dbReference>
<evidence type="ECO:0000313" key="11">
    <source>
        <dbReference type="Proteomes" id="UP000198885"/>
    </source>
</evidence>
<sequence length="193" mass="20761">MNKTSDMAQIDGARPDRPTAAILVTGICGSGKSTIAQHLAHRLGAAFVEGDDHHPPENVKAMSSGTPLSDEMRAPWLDALAAAATELQAVGDVVITCSALKRRYRDRLARDLNNIVLVHLTAPRPVIEERMSAREHFMPTGLIDSQIAALELPAEDERPITIDVSGSLEDILDTLTARLRERLGEADGDPKGA</sequence>
<dbReference type="CDD" id="cd02021">
    <property type="entry name" value="GntK"/>
    <property type="match status" value="1"/>
</dbReference>
<dbReference type="GO" id="GO:0005524">
    <property type="term" value="F:ATP binding"/>
    <property type="evidence" value="ECO:0007669"/>
    <property type="project" value="UniProtKB-KW"/>
</dbReference>
<evidence type="ECO:0000256" key="9">
    <source>
        <dbReference type="RuleBase" id="RU363066"/>
    </source>
</evidence>
<dbReference type="EMBL" id="FOGU01000002">
    <property type="protein sequence ID" value="SER70946.1"/>
    <property type="molecule type" value="Genomic_DNA"/>
</dbReference>
<name>A0A1H9RDX1_9RHOB</name>
<comment type="similarity">
    <text evidence="2 9">Belongs to the gluconokinase GntK/GntV family.</text>
</comment>
<evidence type="ECO:0000256" key="8">
    <source>
        <dbReference type="ARBA" id="ARBA00048090"/>
    </source>
</evidence>
<dbReference type="EC" id="2.7.1.12" evidence="3 9"/>
<organism evidence="10 11">
    <name type="scientific">Tranquillimonas rosea</name>
    <dbReference type="NCBI Taxonomy" id="641238"/>
    <lineage>
        <taxon>Bacteria</taxon>
        <taxon>Pseudomonadati</taxon>
        <taxon>Pseudomonadota</taxon>
        <taxon>Alphaproteobacteria</taxon>
        <taxon>Rhodobacterales</taxon>
        <taxon>Roseobacteraceae</taxon>
        <taxon>Tranquillimonas</taxon>
    </lineage>
</organism>
<dbReference type="Gene3D" id="3.40.50.300">
    <property type="entry name" value="P-loop containing nucleotide triphosphate hydrolases"/>
    <property type="match status" value="1"/>
</dbReference>
<accession>A0A1H9RDX1</accession>
<evidence type="ECO:0000256" key="3">
    <source>
        <dbReference type="ARBA" id="ARBA00012054"/>
    </source>
</evidence>
<dbReference type="PANTHER" id="PTHR43442">
    <property type="entry name" value="GLUCONOKINASE-RELATED"/>
    <property type="match status" value="1"/>
</dbReference>
<evidence type="ECO:0000256" key="4">
    <source>
        <dbReference type="ARBA" id="ARBA00022679"/>
    </source>
</evidence>
<evidence type="ECO:0000256" key="6">
    <source>
        <dbReference type="ARBA" id="ARBA00022777"/>
    </source>
</evidence>
<comment type="pathway">
    <text evidence="1">Carbohydrate acid metabolism.</text>
</comment>
<keyword evidence="4 9" id="KW-0808">Transferase</keyword>
<gene>
    <name evidence="10" type="ORF">SAMN04490244_102233</name>
</gene>
<evidence type="ECO:0000256" key="7">
    <source>
        <dbReference type="ARBA" id="ARBA00022840"/>
    </source>
</evidence>
<evidence type="ECO:0000256" key="5">
    <source>
        <dbReference type="ARBA" id="ARBA00022741"/>
    </source>
</evidence>
<keyword evidence="7 9" id="KW-0067">ATP-binding</keyword>
<reference evidence="10 11" key="1">
    <citation type="submission" date="2016-10" db="EMBL/GenBank/DDBJ databases">
        <authorList>
            <person name="de Groot N.N."/>
        </authorList>
    </citation>
    <scope>NUCLEOTIDE SEQUENCE [LARGE SCALE GENOMIC DNA]</scope>
    <source>
        <strain evidence="10 11">DSM 23042</strain>
    </source>
</reference>